<evidence type="ECO:0000256" key="2">
    <source>
        <dbReference type="ARBA" id="ARBA00010846"/>
    </source>
</evidence>
<feature type="domain" description="BTB" evidence="3">
    <location>
        <begin position="68"/>
        <end position="139"/>
    </location>
</feature>
<dbReference type="InterPro" id="IPR000210">
    <property type="entry name" value="BTB/POZ_dom"/>
</dbReference>
<organism evidence="5 6">
    <name type="scientific">Lolium multiflorum</name>
    <name type="common">Italian ryegrass</name>
    <name type="synonym">Lolium perenne subsp. multiflorum</name>
    <dbReference type="NCBI Taxonomy" id="4521"/>
    <lineage>
        <taxon>Eukaryota</taxon>
        <taxon>Viridiplantae</taxon>
        <taxon>Streptophyta</taxon>
        <taxon>Embryophyta</taxon>
        <taxon>Tracheophyta</taxon>
        <taxon>Spermatophyta</taxon>
        <taxon>Magnoliopsida</taxon>
        <taxon>Liliopsida</taxon>
        <taxon>Poales</taxon>
        <taxon>Poaceae</taxon>
        <taxon>BOP clade</taxon>
        <taxon>Pooideae</taxon>
        <taxon>Poodae</taxon>
        <taxon>Poeae</taxon>
        <taxon>Poeae Chloroplast Group 2 (Poeae type)</taxon>
        <taxon>Loliodinae</taxon>
        <taxon>Loliinae</taxon>
        <taxon>Lolium</taxon>
    </lineage>
</organism>
<dbReference type="SUPFAM" id="SSF54695">
    <property type="entry name" value="POZ domain"/>
    <property type="match status" value="1"/>
</dbReference>
<evidence type="ECO:0000259" key="4">
    <source>
        <dbReference type="Pfam" id="PF24570"/>
    </source>
</evidence>
<evidence type="ECO:0000313" key="5">
    <source>
        <dbReference type="EMBL" id="KAK1613289.1"/>
    </source>
</evidence>
<dbReference type="PANTHER" id="PTHR26379">
    <property type="entry name" value="BTB/POZ AND MATH DOMAIN-CONTAINING PROTEIN 1"/>
    <property type="match status" value="1"/>
</dbReference>
<dbReference type="InterPro" id="IPR011333">
    <property type="entry name" value="SKP1/BTB/POZ_sf"/>
</dbReference>
<dbReference type="AlphaFoldDB" id="A0AAD8R5E8"/>
<dbReference type="Proteomes" id="UP001231189">
    <property type="component" value="Unassembled WGS sequence"/>
</dbReference>
<dbReference type="InterPro" id="IPR045005">
    <property type="entry name" value="BPM1-6"/>
</dbReference>
<dbReference type="Pfam" id="PF00651">
    <property type="entry name" value="BTB"/>
    <property type="match status" value="1"/>
</dbReference>
<keyword evidence="6" id="KW-1185">Reference proteome</keyword>
<comment type="caution">
    <text evidence="5">The sequence shown here is derived from an EMBL/GenBank/DDBJ whole genome shotgun (WGS) entry which is preliminary data.</text>
</comment>
<dbReference type="Gene3D" id="1.25.40.420">
    <property type="match status" value="1"/>
</dbReference>
<gene>
    <name evidence="5" type="ORF">QYE76_036962</name>
</gene>
<dbReference type="EMBL" id="JAUUTY010000007">
    <property type="protein sequence ID" value="KAK1613289.1"/>
    <property type="molecule type" value="Genomic_DNA"/>
</dbReference>
<accession>A0AAD8R5E8</accession>
<dbReference type="PANTHER" id="PTHR26379:SF381">
    <property type="entry name" value="OS10G0429300 PROTEIN"/>
    <property type="match status" value="1"/>
</dbReference>
<comment type="pathway">
    <text evidence="1">Protein modification; protein ubiquitination.</text>
</comment>
<feature type="domain" description="BPM/SPOP BACK" evidence="4">
    <location>
        <begin position="145"/>
        <end position="197"/>
    </location>
</feature>
<name>A0AAD8R5E8_LOLMU</name>
<dbReference type="Gene3D" id="3.30.710.10">
    <property type="entry name" value="Potassium Channel Kv1.1, Chain A"/>
    <property type="match status" value="1"/>
</dbReference>
<comment type="similarity">
    <text evidence="2">Belongs to the Tdpoz family.</text>
</comment>
<evidence type="ECO:0000259" key="3">
    <source>
        <dbReference type="Pfam" id="PF00651"/>
    </source>
</evidence>
<dbReference type="GO" id="GO:0016567">
    <property type="term" value="P:protein ubiquitination"/>
    <property type="evidence" value="ECO:0007669"/>
    <property type="project" value="InterPro"/>
</dbReference>
<reference evidence="5" key="1">
    <citation type="submission" date="2023-07" db="EMBL/GenBank/DDBJ databases">
        <title>A chromosome-level genome assembly of Lolium multiflorum.</title>
        <authorList>
            <person name="Chen Y."/>
            <person name="Copetti D."/>
            <person name="Kolliker R."/>
            <person name="Studer B."/>
        </authorList>
    </citation>
    <scope>NUCLEOTIDE SEQUENCE</scope>
    <source>
        <strain evidence="5">02402/16</strain>
        <tissue evidence="5">Leaf</tissue>
    </source>
</reference>
<dbReference type="Pfam" id="PF24570">
    <property type="entry name" value="BACK_BPM_SPOP"/>
    <property type="match status" value="1"/>
</dbReference>
<protein>
    <recommendedName>
        <fullName evidence="7">BTB domain-containing protein</fullName>
    </recommendedName>
</protein>
<sequence length="208" mass="22865">MLALLQRPQSQSPLTPQMIVNNTGIIRSLGQFLENAGFISLHLCFAEHIADTVKAQLQFSFVDETDKQEGSTSAVVQIDDMDATVFKALLGFIYGDSLPAPAEADEQEESVLFQHLLVAADRYGLQRLKAMCEKKLREHIGANTTTTILAIEEQHRCNGLKEACYEFLRSPDNLKAVVATDGFDDLCRSCPPAMKGLVVAVGILQKPK</sequence>
<evidence type="ECO:0000313" key="6">
    <source>
        <dbReference type="Proteomes" id="UP001231189"/>
    </source>
</evidence>
<proteinExistence type="inferred from homology"/>
<evidence type="ECO:0008006" key="7">
    <source>
        <dbReference type="Google" id="ProtNLM"/>
    </source>
</evidence>
<evidence type="ECO:0000256" key="1">
    <source>
        <dbReference type="ARBA" id="ARBA00004906"/>
    </source>
</evidence>
<dbReference type="InterPro" id="IPR056423">
    <property type="entry name" value="BACK_BPM_SPOP"/>
</dbReference>